<proteinExistence type="predicted"/>
<dbReference type="PANTHER" id="PTHR42194:SF1">
    <property type="entry name" value="UPF0276 PROTEIN HI_1600"/>
    <property type="match status" value="1"/>
</dbReference>
<name>A0A552KTD9_9CHRO</name>
<dbReference type="PANTHER" id="PTHR42194">
    <property type="entry name" value="UPF0276 PROTEIN HI_1600"/>
    <property type="match status" value="1"/>
</dbReference>
<comment type="caution">
    <text evidence="1">The sequence shown here is derived from an EMBL/GenBank/DDBJ whole genome shotgun (WGS) entry which is preliminary data.</text>
</comment>
<organism evidence="1 2">
    <name type="scientific">Microcystis flos-aquae Mf_QC_C_20070823_S10D</name>
    <dbReference type="NCBI Taxonomy" id="2486236"/>
    <lineage>
        <taxon>Bacteria</taxon>
        <taxon>Bacillati</taxon>
        <taxon>Cyanobacteriota</taxon>
        <taxon>Cyanophyceae</taxon>
        <taxon>Oscillatoriophycideae</taxon>
        <taxon>Chroococcales</taxon>
        <taxon>Microcystaceae</taxon>
        <taxon>Microcystis</taxon>
    </lineage>
</organism>
<reference evidence="1 2" key="1">
    <citation type="submission" date="2019-01" db="EMBL/GenBank/DDBJ databases">
        <title>Coherence of Microcystis species and biogeography revealed through population genomics.</title>
        <authorList>
            <person name="Perez-Carrascal O.M."/>
            <person name="Terrat Y."/>
            <person name="Giani A."/>
            <person name="Fortin N."/>
            <person name="Tromas N."/>
            <person name="Shapiro B.J."/>
        </authorList>
    </citation>
    <scope>NUCLEOTIDE SEQUENCE [LARGE SCALE GENOMIC DNA]</scope>
    <source>
        <strain evidence="1">Mf_QC_C_20070823_S10D</strain>
    </source>
</reference>
<sequence length="486" mass="54166">MGVGITYSPELEPLLEQRPELFPVLEIEPQTMWIETGQAPRRYRTLEKVFERLAGLPGKKLVHSVGIPVGGTVRPDRGQLELLRQTINRLGSPWMSEHLSFNATPEFHTGFFLPPLQTLEGVETAVRSIGDLQTALPVPIAVETGVNYLRPRPGEMEDGEFVARVIETANCGLLLDLHNLWANQLNGRQSLEAYLSRLPLDRVWEIHLAGGMKLGGFWLDAHSGEIPAPLFELAKRVIPTLPNLKAIIFEIFPSFIPVVGLDLVREQIERLHELWELRKPGRLSQEISYPVPKTNGGAIGGTAVSPSRWEWLLGSLVIGRSLPDEIARELTADPGVQIINRLIQEFRASMIVSAIRLTSRLMMLAIGPDIFRAILADFWSKAPPHQFSTTEVEAFAEYLRSLDLQLPQLLKVLEFERAVIATLIDGQPRLVRFDIDPFPLLRALAEGHLPDVPSQPGQYEIEITPDGPVAVSGVDLDSTRSTLPFH</sequence>
<dbReference type="AlphaFoldDB" id="A0A552KTD9"/>
<dbReference type="EMBL" id="SFAM01000103">
    <property type="protein sequence ID" value="TRV11211.1"/>
    <property type="molecule type" value="Genomic_DNA"/>
</dbReference>
<dbReference type="Pfam" id="PF05114">
    <property type="entry name" value="MbnB_TglH_ChrH"/>
    <property type="match status" value="1"/>
</dbReference>
<dbReference type="SUPFAM" id="SSF51658">
    <property type="entry name" value="Xylose isomerase-like"/>
    <property type="match status" value="1"/>
</dbReference>
<dbReference type="InterPro" id="IPR007801">
    <property type="entry name" value="MbnB/TglH/ChrH"/>
</dbReference>
<accession>A0A552KTD9</accession>
<gene>
    <name evidence="1" type="ORF">EWV45_12240</name>
</gene>
<dbReference type="InterPro" id="IPR036237">
    <property type="entry name" value="Xyl_isomerase-like_sf"/>
</dbReference>
<protein>
    <submittedName>
        <fullName evidence="1">DUF692 family protein</fullName>
    </submittedName>
</protein>
<dbReference type="Proteomes" id="UP000315868">
    <property type="component" value="Unassembled WGS sequence"/>
</dbReference>
<evidence type="ECO:0000313" key="1">
    <source>
        <dbReference type="EMBL" id="TRV11211.1"/>
    </source>
</evidence>
<evidence type="ECO:0000313" key="2">
    <source>
        <dbReference type="Proteomes" id="UP000315868"/>
    </source>
</evidence>
<dbReference type="Gene3D" id="3.20.20.150">
    <property type="entry name" value="Divalent-metal-dependent TIM barrel enzymes"/>
    <property type="match status" value="1"/>
</dbReference>